<dbReference type="GO" id="GO:0080120">
    <property type="term" value="P:CAAX-box protein maturation"/>
    <property type="evidence" value="ECO:0007669"/>
    <property type="project" value="UniProtKB-ARBA"/>
</dbReference>
<dbReference type="InterPro" id="IPR003675">
    <property type="entry name" value="Rce1/LyrA-like_dom"/>
</dbReference>
<proteinExistence type="predicted"/>
<gene>
    <name evidence="4" type="ORF">UFOPK2648_01075</name>
    <name evidence="5" type="ORF">UFOPK2824_00372</name>
    <name evidence="6" type="ORF">UFOPK3037_00140</name>
    <name evidence="3" type="ORF">UFOPK3925_01386</name>
    <name evidence="7" type="ORF">UFOPK4097_00899</name>
    <name evidence="8" type="ORF">UFOPK4301_01219</name>
</gene>
<reference evidence="7" key="1">
    <citation type="submission" date="2020-05" db="EMBL/GenBank/DDBJ databases">
        <authorList>
            <person name="Chiriac C."/>
            <person name="Salcher M."/>
            <person name="Ghai R."/>
            <person name="Kavagutti S V."/>
        </authorList>
    </citation>
    <scope>NUCLEOTIDE SEQUENCE</scope>
</reference>
<name>A0A6J7QRQ3_9ZZZZ</name>
<feature type="transmembrane region" description="Helical" evidence="1">
    <location>
        <begin position="68"/>
        <end position="89"/>
    </location>
</feature>
<dbReference type="EMBL" id="CAEZYC010000068">
    <property type="protein sequence ID" value="CAB4714323.1"/>
    <property type="molecule type" value="Genomic_DNA"/>
</dbReference>
<dbReference type="GO" id="GO:0004175">
    <property type="term" value="F:endopeptidase activity"/>
    <property type="evidence" value="ECO:0007669"/>
    <property type="project" value="UniProtKB-ARBA"/>
</dbReference>
<sequence length="210" mass="22375">MAWLLGIGLPIVGALFLLTVGKRSQSIVRYQIITLLGAIAISSMALAASPNTSIYRLGDLKAPADNFIGANYGAFTLIAFAVTSLVVYMQVVRGKEVDKSLLLRFTLFALPLSAMNALTEELIFRAAIMQSMTNVAGPVIVVILSGLLFGIPHYFGNPGKLSGVAMATFLGVIAAQSVFDTGGLGWAWIMHFVQDVPIITMLLLTGVKKL</sequence>
<evidence type="ECO:0000313" key="8">
    <source>
        <dbReference type="EMBL" id="CAB5054436.1"/>
    </source>
</evidence>
<feature type="transmembrane region" description="Helical" evidence="1">
    <location>
        <begin position="101"/>
        <end position="119"/>
    </location>
</feature>
<dbReference type="EMBL" id="CAESAD010000013">
    <property type="protein sequence ID" value="CAB4344485.1"/>
    <property type="molecule type" value="Genomic_DNA"/>
</dbReference>
<evidence type="ECO:0000313" key="4">
    <source>
        <dbReference type="EMBL" id="CAB4714323.1"/>
    </source>
</evidence>
<dbReference type="AlphaFoldDB" id="A0A6J7QRQ3"/>
<protein>
    <submittedName>
        <fullName evidence="7">Unannotated protein</fullName>
    </submittedName>
</protein>
<keyword evidence="1" id="KW-1133">Transmembrane helix</keyword>
<evidence type="ECO:0000313" key="5">
    <source>
        <dbReference type="EMBL" id="CAB4744663.1"/>
    </source>
</evidence>
<feature type="domain" description="CAAX prenyl protease 2/Lysostaphin resistance protein A-like" evidence="2">
    <location>
        <begin position="105"/>
        <end position="195"/>
    </location>
</feature>
<evidence type="ECO:0000313" key="6">
    <source>
        <dbReference type="EMBL" id="CAB4793963.1"/>
    </source>
</evidence>
<dbReference type="EMBL" id="CAEZZD010000037">
    <property type="protein sequence ID" value="CAB4744663.1"/>
    <property type="molecule type" value="Genomic_DNA"/>
</dbReference>
<keyword evidence="1" id="KW-0472">Membrane</keyword>
<evidence type="ECO:0000256" key="1">
    <source>
        <dbReference type="SAM" id="Phobius"/>
    </source>
</evidence>
<evidence type="ECO:0000313" key="3">
    <source>
        <dbReference type="EMBL" id="CAB4344485.1"/>
    </source>
</evidence>
<organism evidence="7">
    <name type="scientific">freshwater metagenome</name>
    <dbReference type="NCBI Taxonomy" id="449393"/>
    <lineage>
        <taxon>unclassified sequences</taxon>
        <taxon>metagenomes</taxon>
        <taxon>ecological metagenomes</taxon>
    </lineage>
</organism>
<evidence type="ECO:0000313" key="7">
    <source>
        <dbReference type="EMBL" id="CAB5020418.1"/>
    </source>
</evidence>
<feature type="transmembrane region" description="Helical" evidence="1">
    <location>
        <begin position="185"/>
        <end position="207"/>
    </location>
</feature>
<feature type="transmembrane region" description="Helical" evidence="1">
    <location>
        <begin position="161"/>
        <end position="179"/>
    </location>
</feature>
<feature type="transmembrane region" description="Helical" evidence="1">
    <location>
        <begin position="6"/>
        <end position="21"/>
    </location>
</feature>
<dbReference type="Pfam" id="PF02517">
    <property type="entry name" value="Rce1-like"/>
    <property type="match status" value="1"/>
</dbReference>
<dbReference type="EMBL" id="CAFBQG010000184">
    <property type="protein sequence ID" value="CAB5054436.1"/>
    <property type="molecule type" value="Genomic_DNA"/>
</dbReference>
<feature type="transmembrane region" description="Helical" evidence="1">
    <location>
        <begin position="131"/>
        <end position="149"/>
    </location>
</feature>
<dbReference type="EMBL" id="CAFAAO010000001">
    <property type="protein sequence ID" value="CAB4793963.1"/>
    <property type="molecule type" value="Genomic_DNA"/>
</dbReference>
<feature type="transmembrane region" description="Helical" evidence="1">
    <location>
        <begin position="28"/>
        <end position="48"/>
    </location>
</feature>
<keyword evidence="1" id="KW-0812">Transmembrane</keyword>
<evidence type="ECO:0000259" key="2">
    <source>
        <dbReference type="Pfam" id="PF02517"/>
    </source>
</evidence>
<dbReference type="EMBL" id="CAFBPK010000013">
    <property type="protein sequence ID" value="CAB5020418.1"/>
    <property type="molecule type" value="Genomic_DNA"/>
</dbReference>
<accession>A0A6J7QRQ3</accession>